<evidence type="ECO:0000313" key="1">
    <source>
        <dbReference type="EMBL" id="KAA8909683.1"/>
    </source>
</evidence>
<name>A0A5J5F1I4_9PEZI</name>
<dbReference type="InParanoid" id="A0A5J5F1I4"/>
<reference evidence="1 2" key="1">
    <citation type="submission" date="2019-09" db="EMBL/GenBank/DDBJ databases">
        <title>Draft genome of the ectomycorrhizal ascomycete Sphaerosporella brunnea.</title>
        <authorList>
            <consortium name="DOE Joint Genome Institute"/>
            <person name="Benucci G.M."/>
            <person name="Marozzi G."/>
            <person name="Antonielli L."/>
            <person name="Sanchez S."/>
            <person name="Marco P."/>
            <person name="Wang X."/>
            <person name="Falini L.B."/>
            <person name="Barry K."/>
            <person name="Haridas S."/>
            <person name="Lipzen A."/>
            <person name="Labutti K."/>
            <person name="Grigoriev I.V."/>
            <person name="Murat C."/>
            <person name="Martin F."/>
            <person name="Albertini E."/>
            <person name="Donnini D."/>
            <person name="Bonito G."/>
        </authorList>
    </citation>
    <scope>NUCLEOTIDE SEQUENCE [LARGE SCALE GENOMIC DNA]</scope>
    <source>
        <strain evidence="1 2">Sb_GMNB300</strain>
    </source>
</reference>
<dbReference type="Proteomes" id="UP000326924">
    <property type="component" value="Unassembled WGS sequence"/>
</dbReference>
<keyword evidence="2" id="KW-1185">Reference proteome</keyword>
<protein>
    <submittedName>
        <fullName evidence="1">Uncharacterized protein</fullName>
    </submittedName>
</protein>
<comment type="caution">
    <text evidence="1">The sequence shown here is derived from an EMBL/GenBank/DDBJ whole genome shotgun (WGS) entry which is preliminary data.</text>
</comment>
<dbReference type="AlphaFoldDB" id="A0A5J5F1I4"/>
<organism evidence="1 2">
    <name type="scientific">Sphaerosporella brunnea</name>
    <dbReference type="NCBI Taxonomy" id="1250544"/>
    <lineage>
        <taxon>Eukaryota</taxon>
        <taxon>Fungi</taxon>
        <taxon>Dikarya</taxon>
        <taxon>Ascomycota</taxon>
        <taxon>Pezizomycotina</taxon>
        <taxon>Pezizomycetes</taxon>
        <taxon>Pezizales</taxon>
        <taxon>Pyronemataceae</taxon>
        <taxon>Sphaerosporella</taxon>
    </lineage>
</organism>
<evidence type="ECO:0000313" key="2">
    <source>
        <dbReference type="Proteomes" id="UP000326924"/>
    </source>
</evidence>
<sequence length="154" mass="16735">MDTSRDGSIHPIFELEFGSSCHLELCSLRRVLSLGQSEQSRHINPHLNSTEHPPPTSRLPHTALLHVSFLPNALPAQLQLMLAVPASGSGPVLDDRLGQPAQPAAASAVEEDDLMQAFYKKLTGQWGKHNTKRSRSATQQLDGLGWQAGTQVAE</sequence>
<gene>
    <name evidence="1" type="ORF">FN846DRAFT_888871</name>
</gene>
<dbReference type="EMBL" id="VXIS01000055">
    <property type="protein sequence ID" value="KAA8909683.1"/>
    <property type="molecule type" value="Genomic_DNA"/>
</dbReference>
<accession>A0A5J5F1I4</accession>
<proteinExistence type="predicted"/>